<organism evidence="2 3">
    <name type="scientific">Cannabis sativa</name>
    <name type="common">Hemp</name>
    <name type="synonym">Marijuana</name>
    <dbReference type="NCBI Taxonomy" id="3483"/>
    <lineage>
        <taxon>Eukaryota</taxon>
        <taxon>Viridiplantae</taxon>
        <taxon>Streptophyta</taxon>
        <taxon>Embryophyta</taxon>
        <taxon>Tracheophyta</taxon>
        <taxon>Spermatophyta</taxon>
        <taxon>Magnoliopsida</taxon>
        <taxon>eudicotyledons</taxon>
        <taxon>Gunneridae</taxon>
        <taxon>Pentapetalae</taxon>
        <taxon>rosids</taxon>
        <taxon>fabids</taxon>
        <taxon>Rosales</taxon>
        <taxon>Cannabaceae</taxon>
        <taxon>Cannabis</taxon>
    </lineage>
</organism>
<dbReference type="EnsemblPlants" id="evm.model.01.2602">
    <property type="protein sequence ID" value="cds.evm.model.01.2602"/>
    <property type="gene ID" value="evm.TU.01.2602"/>
</dbReference>
<evidence type="ECO:0000313" key="3">
    <source>
        <dbReference type="Proteomes" id="UP000596661"/>
    </source>
</evidence>
<name>A0A803NLU6_CANSA</name>
<dbReference type="Proteomes" id="UP000596661">
    <property type="component" value="Chromosome 1"/>
</dbReference>
<evidence type="ECO:0000313" key="2">
    <source>
        <dbReference type="EnsemblPlants" id="cds.evm.model.01.2602"/>
    </source>
</evidence>
<sequence>MARARSTRTRSTTRGASDHGNCYSVLDQEDRLRPNIDPRSPYFLSNADNPSATLVPKILTGVENYSS</sequence>
<proteinExistence type="predicted"/>
<keyword evidence="3" id="KW-1185">Reference proteome</keyword>
<accession>A0A803NLU6</accession>
<dbReference type="Gramene" id="evm.model.01.2602">
    <property type="protein sequence ID" value="cds.evm.model.01.2602"/>
    <property type="gene ID" value="evm.TU.01.2602"/>
</dbReference>
<protein>
    <submittedName>
        <fullName evidence="2">Uncharacterized protein</fullName>
    </submittedName>
</protein>
<reference evidence="2" key="2">
    <citation type="submission" date="2021-03" db="UniProtKB">
        <authorList>
            <consortium name="EnsemblPlants"/>
        </authorList>
    </citation>
    <scope>IDENTIFICATION</scope>
</reference>
<reference evidence="2" key="1">
    <citation type="submission" date="2018-11" db="EMBL/GenBank/DDBJ databases">
        <authorList>
            <person name="Grassa J C."/>
        </authorList>
    </citation>
    <scope>NUCLEOTIDE SEQUENCE [LARGE SCALE GENOMIC DNA]</scope>
</reference>
<evidence type="ECO:0000256" key="1">
    <source>
        <dbReference type="SAM" id="MobiDB-lite"/>
    </source>
</evidence>
<feature type="region of interest" description="Disordered" evidence="1">
    <location>
        <begin position="1"/>
        <end position="50"/>
    </location>
</feature>
<dbReference type="EMBL" id="UZAU01000077">
    <property type="status" value="NOT_ANNOTATED_CDS"/>
    <property type="molecule type" value="Genomic_DNA"/>
</dbReference>
<dbReference type="AlphaFoldDB" id="A0A803NLU6"/>